<protein>
    <submittedName>
        <fullName evidence="1">Uncharacterized protein</fullName>
    </submittedName>
</protein>
<dbReference type="Proteomes" id="UP001352852">
    <property type="component" value="Unassembled WGS sequence"/>
</dbReference>
<keyword evidence="2" id="KW-1185">Reference proteome</keyword>
<organism evidence="1 2">
    <name type="scientific">Characodon lateralis</name>
    <dbReference type="NCBI Taxonomy" id="208331"/>
    <lineage>
        <taxon>Eukaryota</taxon>
        <taxon>Metazoa</taxon>
        <taxon>Chordata</taxon>
        <taxon>Craniata</taxon>
        <taxon>Vertebrata</taxon>
        <taxon>Euteleostomi</taxon>
        <taxon>Actinopterygii</taxon>
        <taxon>Neopterygii</taxon>
        <taxon>Teleostei</taxon>
        <taxon>Neoteleostei</taxon>
        <taxon>Acanthomorphata</taxon>
        <taxon>Ovalentaria</taxon>
        <taxon>Atherinomorphae</taxon>
        <taxon>Cyprinodontiformes</taxon>
        <taxon>Goodeidae</taxon>
        <taxon>Characodon</taxon>
    </lineage>
</organism>
<feature type="non-terminal residue" evidence="1">
    <location>
        <position position="133"/>
    </location>
</feature>
<feature type="non-terminal residue" evidence="1">
    <location>
        <position position="1"/>
    </location>
</feature>
<proteinExistence type="predicted"/>
<dbReference type="InterPro" id="IPR008972">
    <property type="entry name" value="Cupredoxin"/>
</dbReference>
<dbReference type="SUPFAM" id="SSF49503">
    <property type="entry name" value="Cupredoxins"/>
    <property type="match status" value="1"/>
</dbReference>
<comment type="caution">
    <text evidence="1">The sequence shown here is derived from an EMBL/GenBank/DDBJ whole genome shotgun (WGS) entry which is preliminary data.</text>
</comment>
<evidence type="ECO:0000313" key="2">
    <source>
        <dbReference type="Proteomes" id="UP001352852"/>
    </source>
</evidence>
<name>A0ABU7DY17_9TELE</name>
<evidence type="ECO:0000313" key="1">
    <source>
        <dbReference type="EMBL" id="MED6279340.1"/>
    </source>
</evidence>
<gene>
    <name evidence="1" type="ORF">CHARACLAT_033445</name>
</gene>
<sequence>PVLRAEEKDTIKVIFKNKASRAYTIQPHGVQYSIEQDGTLYYNELEETHTAKKIRELKKQPRVVTPPPAALVRPGTVYTYEWTVPVGAGPVQGEPDCLSYLYYSAVDPVKDTSSGLVGPLLVCRPRSLKKGAQ</sequence>
<reference evidence="1 2" key="1">
    <citation type="submission" date="2021-06" db="EMBL/GenBank/DDBJ databases">
        <authorList>
            <person name="Palmer J.M."/>
        </authorList>
    </citation>
    <scope>NUCLEOTIDE SEQUENCE [LARGE SCALE GENOMIC DNA]</scope>
    <source>
        <strain evidence="1 2">CL_MEX2019</strain>
        <tissue evidence="1">Muscle</tissue>
    </source>
</reference>
<dbReference type="Gene3D" id="2.60.40.420">
    <property type="entry name" value="Cupredoxins - blue copper proteins"/>
    <property type="match status" value="1"/>
</dbReference>
<dbReference type="EMBL" id="JAHUTJ010039991">
    <property type="protein sequence ID" value="MED6279340.1"/>
    <property type="molecule type" value="Genomic_DNA"/>
</dbReference>
<accession>A0ABU7DY17</accession>